<feature type="region of interest" description="Disordered" evidence="1">
    <location>
        <begin position="58"/>
        <end position="80"/>
    </location>
</feature>
<evidence type="ECO:0000313" key="3">
    <source>
        <dbReference type="Proteomes" id="UP000288805"/>
    </source>
</evidence>
<sequence length="80" mass="8851">MAPGCQKIMIFRGVWVRAYQNLLLDLGGWRPCLNSLEFDSIGVEEAARLEEMFSVEEVSSTLSDPNGDKAPSPDGFPLTF</sequence>
<comment type="caution">
    <text evidence="2">The sequence shown here is derived from an EMBL/GenBank/DDBJ whole genome shotgun (WGS) entry which is preliminary data.</text>
</comment>
<name>A0A438E6I4_VITVI</name>
<evidence type="ECO:0000256" key="1">
    <source>
        <dbReference type="SAM" id="MobiDB-lite"/>
    </source>
</evidence>
<dbReference type="AlphaFoldDB" id="A0A438E6I4"/>
<accession>A0A438E6I4</accession>
<reference evidence="2 3" key="1">
    <citation type="journal article" date="2018" name="PLoS Genet.">
        <title>Population sequencing reveals clonal diversity and ancestral inbreeding in the grapevine cultivar Chardonnay.</title>
        <authorList>
            <person name="Roach M.J."/>
            <person name="Johnson D.L."/>
            <person name="Bohlmann J."/>
            <person name="van Vuuren H.J."/>
            <person name="Jones S.J."/>
            <person name="Pretorius I.S."/>
            <person name="Schmidt S.A."/>
            <person name="Borneman A.R."/>
        </authorList>
    </citation>
    <scope>NUCLEOTIDE SEQUENCE [LARGE SCALE GENOMIC DNA]</scope>
    <source>
        <strain evidence="3">cv. Chardonnay</strain>
        <tissue evidence="2">Leaf</tissue>
    </source>
</reference>
<organism evidence="2 3">
    <name type="scientific">Vitis vinifera</name>
    <name type="common">Grape</name>
    <dbReference type="NCBI Taxonomy" id="29760"/>
    <lineage>
        <taxon>Eukaryota</taxon>
        <taxon>Viridiplantae</taxon>
        <taxon>Streptophyta</taxon>
        <taxon>Embryophyta</taxon>
        <taxon>Tracheophyta</taxon>
        <taxon>Spermatophyta</taxon>
        <taxon>Magnoliopsida</taxon>
        <taxon>eudicotyledons</taxon>
        <taxon>Gunneridae</taxon>
        <taxon>Pentapetalae</taxon>
        <taxon>rosids</taxon>
        <taxon>Vitales</taxon>
        <taxon>Vitaceae</taxon>
        <taxon>Viteae</taxon>
        <taxon>Vitis</taxon>
    </lineage>
</organism>
<gene>
    <name evidence="2" type="ORF">CK203_096015</name>
</gene>
<dbReference type="EMBL" id="QGNW01001383">
    <property type="protein sequence ID" value="RVW43269.1"/>
    <property type="molecule type" value="Genomic_DNA"/>
</dbReference>
<proteinExistence type="predicted"/>
<protein>
    <submittedName>
        <fullName evidence="2">Uncharacterized protein</fullName>
    </submittedName>
</protein>
<dbReference type="Proteomes" id="UP000288805">
    <property type="component" value="Unassembled WGS sequence"/>
</dbReference>
<evidence type="ECO:0000313" key="2">
    <source>
        <dbReference type="EMBL" id="RVW43269.1"/>
    </source>
</evidence>